<keyword evidence="3" id="KW-1185">Reference proteome</keyword>
<feature type="transmembrane region" description="Helical" evidence="1">
    <location>
        <begin position="130"/>
        <end position="152"/>
    </location>
</feature>
<dbReference type="EMBL" id="JPKZ01002536">
    <property type="protein sequence ID" value="KHN76330.1"/>
    <property type="molecule type" value="Genomic_DNA"/>
</dbReference>
<comment type="caution">
    <text evidence="2">The sequence shown here is derived from an EMBL/GenBank/DDBJ whole genome shotgun (WGS) entry which is preliminary data.</text>
</comment>
<protein>
    <recommendedName>
        <fullName evidence="4">G protein-coupled receptor</fullName>
    </recommendedName>
</protein>
<evidence type="ECO:0008006" key="4">
    <source>
        <dbReference type="Google" id="ProtNLM"/>
    </source>
</evidence>
<dbReference type="OMA" id="NWISEVI"/>
<keyword evidence="1" id="KW-1133">Transmembrane helix</keyword>
<feature type="transmembrane region" description="Helical" evidence="1">
    <location>
        <begin position="90"/>
        <end position="110"/>
    </location>
</feature>
<keyword evidence="1" id="KW-0472">Membrane</keyword>
<feature type="transmembrane region" description="Helical" evidence="1">
    <location>
        <begin position="58"/>
        <end position="78"/>
    </location>
</feature>
<feature type="transmembrane region" description="Helical" evidence="1">
    <location>
        <begin position="173"/>
        <end position="198"/>
    </location>
</feature>
<evidence type="ECO:0000256" key="1">
    <source>
        <dbReference type="SAM" id="Phobius"/>
    </source>
</evidence>
<evidence type="ECO:0000313" key="3">
    <source>
        <dbReference type="Proteomes" id="UP000031036"/>
    </source>
</evidence>
<reference evidence="2 3" key="1">
    <citation type="submission" date="2014-11" db="EMBL/GenBank/DDBJ databases">
        <title>Genetic blueprint of the zoonotic pathogen Toxocara canis.</title>
        <authorList>
            <person name="Zhu X.-Q."/>
            <person name="Korhonen P.K."/>
            <person name="Cai H."/>
            <person name="Young N.D."/>
            <person name="Nejsum P."/>
            <person name="von Samson-Himmelstjerna G."/>
            <person name="Boag P.R."/>
            <person name="Tan P."/>
            <person name="Li Q."/>
            <person name="Min J."/>
            <person name="Yang Y."/>
            <person name="Wang X."/>
            <person name="Fang X."/>
            <person name="Hall R.S."/>
            <person name="Hofmann A."/>
            <person name="Sternberg P.W."/>
            <person name="Jex A.R."/>
            <person name="Gasser R.B."/>
        </authorList>
    </citation>
    <scope>NUCLEOTIDE SEQUENCE [LARGE SCALE GENOMIC DNA]</scope>
    <source>
        <strain evidence="2">PN_DK_2014</strain>
    </source>
</reference>
<gene>
    <name evidence="2" type="ORF">Tcan_01383</name>
</gene>
<accession>A0A0B2V5R9</accession>
<name>A0A0B2V5R9_TOXCA</name>
<keyword evidence="1" id="KW-0812">Transmembrane</keyword>
<organism evidence="2 3">
    <name type="scientific">Toxocara canis</name>
    <name type="common">Canine roundworm</name>
    <dbReference type="NCBI Taxonomy" id="6265"/>
    <lineage>
        <taxon>Eukaryota</taxon>
        <taxon>Metazoa</taxon>
        <taxon>Ecdysozoa</taxon>
        <taxon>Nematoda</taxon>
        <taxon>Chromadorea</taxon>
        <taxon>Rhabditida</taxon>
        <taxon>Spirurina</taxon>
        <taxon>Ascaridomorpha</taxon>
        <taxon>Ascaridoidea</taxon>
        <taxon>Toxocaridae</taxon>
        <taxon>Toxocara</taxon>
    </lineage>
</organism>
<evidence type="ECO:0000313" key="2">
    <source>
        <dbReference type="EMBL" id="KHN76330.1"/>
    </source>
</evidence>
<proteinExistence type="predicted"/>
<sequence>MKVYTLNLYSTCVICDCFISFANIIEIVALYKSNPTLAEGFRCITFLSPIIKQWAATAYRLFILFFTTVSYLAFASPVKYQKSFAKRSWLSYYAAIHIMCFIYGVIDGYIKSYLFDETLLQYISSFTSNIATISISIATIVMMIKATIAVKAHRRIVAWDYKRNRYRRHLVSFLIYCIPLNILTIPAGVYIITSAAHFFVEDYDVFRAIYNFAATTELQFRTILVSLCTLIALPCYRNAARRFFGC</sequence>
<feature type="transmembrane region" description="Helical" evidence="1">
    <location>
        <begin position="218"/>
        <end position="236"/>
    </location>
</feature>
<feature type="transmembrane region" description="Helical" evidence="1">
    <location>
        <begin position="7"/>
        <end position="31"/>
    </location>
</feature>
<dbReference type="Proteomes" id="UP000031036">
    <property type="component" value="Unassembled WGS sequence"/>
</dbReference>
<dbReference type="AlphaFoldDB" id="A0A0B2V5R9"/>